<reference evidence="7 8" key="1">
    <citation type="submission" date="2015-01" db="EMBL/GenBank/DDBJ databases">
        <title>The Genome Sequence of Cladophialophora immunda CBS83496.</title>
        <authorList>
            <consortium name="The Broad Institute Genomics Platform"/>
            <person name="Cuomo C."/>
            <person name="de Hoog S."/>
            <person name="Gorbushina A."/>
            <person name="Stielow B."/>
            <person name="Teixiera M."/>
            <person name="Abouelleil A."/>
            <person name="Chapman S.B."/>
            <person name="Priest M."/>
            <person name="Young S.K."/>
            <person name="Wortman J."/>
            <person name="Nusbaum C."/>
            <person name="Birren B."/>
        </authorList>
    </citation>
    <scope>NUCLEOTIDE SEQUENCE [LARGE SCALE GENOMIC DNA]</scope>
    <source>
        <strain evidence="7 8">CBS 83496</strain>
    </source>
</reference>
<dbReference type="SMART" id="SM00906">
    <property type="entry name" value="Fungal_trans"/>
    <property type="match status" value="1"/>
</dbReference>
<dbReference type="GO" id="GO:0008270">
    <property type="term" value="F:zinc ion binding"/>
    <property type="evidence" value="ECO:0007669"/>
    <property type="project" value="InterPro"/>
</dbReference>
<organism evidence="7 8">
    <name type="scientific">Cladophialophora immunda</name>
    <dbReference type="NCBI Taxonomy" id="569365"/>
    <lineage>
        <taxon>Eukaryota</taxon>
        <taxon>Fungi</taxon>
        <taxon>Dikarya</taxon>
        <taxon>Ascomycota</taxon>
        <taxon>Pezizomycotina</taxon>
        <taxon>Eurotiomycetes</taxon>
        <taxon>Chaetothyriomycetidae</taxon>
        <taxon>Chaetothyriales</taxon>
        <taxon>Herpotrichiellaceae</taxon>
        <taxon>Cladophialophora</taxon>
    </lineage>
</organism>
<dbReference type="CDD" id="cd12148">
    <property type="entry name" value="fungal_TF_MHR"/>
    <property type="match status" value="1"/>
</dbReference>
<dbReference type="Proteomes" id="UP000054466">
    <property type="component" value="Unassembled WGS sequence"/>
</dbReference>
<keyword evidence="1" id="KW-0805">Transcription regulation</keyword>
<dbReference type="PANTHER" id="PTHR47424:SF3">
    <property type="entry name" value="REGULATORY PROTEIN GAL4"/>
    <property type="match status" value="1"/>
</dbReference>
<feature type="region of interest" description="Disordered" evidence="5">
    <location>
        <begin position="91"/>
        <end position="120"/>
    </location>
</feature>
<protein>
    <recommendedName>
        <fullName evidence="6">Xylanolytic transcriptional activator regulatory domain-containing protein</fullName>
    </recommendedName>
</protein>
<evidence type="ECO:0000313" key="7">
    <source>
        <dbReference type="EMBL" id="KIW29781.1"/>
    </source>
</evidence>
<gene>
    <name evidence="7" type="ORF">PV07_05569</name>
</gene>
<dbReference type="GeneID" id="27344763"/>
<evidence type="ECO:0000256" key="4">
    <source>
        <dbReference type="ARBA" id="ARBA00023242"/>
    </source>
</evidence>
<evidence type="ECO:0000256" key="3">
    <source>
        <dbReference type="ARBA" id="ARBA00023163"/>
    </source>
</evidence>
<dbReference type="Pfam" id="PF04082">
    <property type="entry name" value="Fungal_trans"/>
    <property type="match status" value="1"/>
</dbReference>
<dbReference type="VEuPathDB" id="FungiDB:PV07_05569"/>
<evidence type="ECO:0000256" key="2">
    <source>
        <dbReference type="ARBA" id="ARBA00023125"/>
    </source>
</evidence>
<dbReference type="OrthoDB" id="3364175at2759"/>
<dbReference type="STRING" id="569365.A0A0D1ZP45"/>
<dbReference type="HOGENOM" id="CLU_008511_2_2_1"/>
<accession>A0A0D1ZP45</accession>
<dbReference type="RefSeq" id="XP_016249997.1">
    <property type="nucleotide sequence ID" value="XM_016392478.1"/>
</dbReference>
<evidence type="ECO:0000313" key="8">
    <source>
        <dbReference type="Proteomes" id="UP000054466"/>
    </source>
</evidence>
<feature type="domain" description="Xylanolytic transcriptional activator regulatory" evidence="6">
    <location>
        <begin position="260"/>
        <end position="334"/>
    </location>
</feature>
<dbReference type="GO" id="GO:0000978">
    <property type="term" value="F:RNA polymerase II cis-regulatory region sequence-specific DNA binding"/>
    <property type="evidence" value="ECO:0007669"/>
    <property type="project" value="TreeGrafter"/>
</dbReference>
<dbReference type="PANTHER" id="PTHR47424">
    <property type="entry name" value="REGULATORY PROTEIN GAL4"/>
    <property type="match status" value="1"/>
</dbReference>
<dbReference type="InterPro" id="IPR051127">
    <property type="entry name" value="Fungal_SecMet_Regulators"/>
</dbReference>
<keyword evidence="8" id="KW-1185">Reference proteome</keyword>
<dbReference type="InterPro" id="IPR007219">
    <property type="entry name" value="XnlR_reg_dom"/>
</dbReference>
<proteinExistence type="predicted"/>
<sequence>MSVTSGQSPDDHRSQSATPKVVHDLNCAIEHDLPFPSPHSAPDVSYTCFRDGSVSAVLGGQTQWSTRELTPESEKEGYLGDSSTFKFMSKVKHGASTTGDDEIQDISQPQKRPRREINRATDRVHDHNINPTMDMEDWFLLPPRSIANALVDGYFKYVHQLYPFIHEPSFRKDYESVWNADSSHGEQALSFGLINLVFALGSEFADGTTMDRSPNRASGFMSRAKAIIYANLFRTGSLEIVQALLLLCLYLQGTSELNKCWNLVGLMIRMAYGIGLHMDPARFGVGHIEKEMRKRIWWGCFNLDRTLSFRFGRPPAIRTDDGLEVTLPLLVDDAYIQDEAKAPTQPDGQPSYIEFFVRATKLTMIMEDTLRHLYLKPRKLHRQRSEAAIAEEISSLLANTVKLDGELTVWEKSHPPHLAFHRTASEDITLQRLQNNLRVRALVLRSILHRQAFLLFCRDEPIDEFQRAIAVNCSRACIAAARQTIRLINTFHSRRLISSLFQNLHYVFSSMGVLQCLQTLDKTKLDSLGESGEDEVLEMGMRFLDDGCQQSSLAATYMASLRQVGTKGRARSDHHGCSPSQLAGASASISAAERDVRQGSDLIMDASSFMIAPTVSTLELTGSFTNPVRGPLYPGGFGTGFPPDFMLDEDFNTDQFFLGTMA</sequence>
<keyword evidence="2" id="KW-0238">DNA-binding</keyword>
<name>A0A0D1ZP45_9EURO</name>
<keyword evidence="3" id="KW-0804">Transcription</keyword>
<dbReference type="GO" id="GO:0000435">
    <property type="term" value="P:positive regulation of transcription from RNA polymerase II promoter by galactose"/>
    <property type="evidence" value="ECO:0007669"/>
    <property type="project" value="TreeGrafter"/>
</dbReference>
<dbReference type="AlphaFoldDB" id="A0A0D1ZP45"/>
<evidence type="ECO:0000256" key="1">
    <source>
        <dbReference type="ARBA" id="ARBA00023015"/>
    </source>
</evidence>
<dbReference type="GO" id="GO:0006351">
    <property type="term" value="P:DNA-templated transcription"/>
    <property type="evidence" value="ECO:0007669"/>
    <property type="project" value="InterPro"/>
</dbReference>
<keyword evidence="4" id="KW-0539">Nucleus</keyword>
<dbReference type="EMBL" id="KN847042">
    <property type="protein sequence ID" value="KIW29781.1"/>
    <property type="molecule type" value="Genomic_DNA"/>
</dbReference>
<evidence type="ECO:0000259" key="6">
    <source>
        <dbReference type="SMART" id="SM00906"/>
    </source>
</evidence>
<dbReference type="GO" id="GO:0000981">
    <property type="term" value="F:DNA-binding transcription factor activity, RNA polymerase II-specific"/>
    <property type="evidence" value="ECO:0007669"/>
    <property type="project" value="TreeGrafter"/>
</dbReference>
<evidence type="ECO:0000256" key="5">
    <source>
        <dbReference type="SAM" id="MobiDB-lite"/>
    </source>
</evidence>
<dbReference type="GO" id="GO:0005634">
    <property type="term" value="C:nucleus"/>
    <property type="evidence" value="ECO:0007669"/>
    <property type="project" value="TreeGrafter"/>
</dbReference>